<protein>
    <submittedName>
        <fullName evidence="1">Uncharacterized protein</fullName>
    </submittedName>
</protein>
<sequence length="130" mass="15008">MTRKEGIAHLKRIRKEREALVLLSGGKKDISVRDPRSLYENMGITETSDNYLAESKTRLDDILNAVNETEEERLRISFAQAVSHAVGLYVLERGEFLDSIPETFSETKQSKDREKWQVACDEEMKAYRIN</sequence>
<dbReference type="Proteomes" id="UP000292447">
    <property type="component" value="Chromosome III"/>
</dbReference>
<keyword evidence="2" id="KW-1185">Reference proteome</keyword>
<reference evidence="2" key="1">
    <citation type="submission" date="2019-03" db="EMBL/GenBank/DDBJ databases">
        <title>Snf2 controls pulcherriminic acid biosynthesis and connects pigmentation and antifungal activity of the yeast Metschnikowia pulcherrima.</title>
        <authorList>
            <person name="Gore-Lloyd D."/>
            <person name="Sumann I."/>
            <person name="Brachmann A.O."/>
            <person name="Schneeberger K."/>
            <person name="Ortiz-Merino R.A."/>
            <person name="Moreno-Beltran M."/>
            <person name="Schlaefli M."/>
            <person name="Kirner P."/>
            <person name="Santos Kron A."/>
            <person name="Wolfe K.H."/>
            <person name="Piel J."/>
            <person name="Ahrens C.H."/>
            <person name="Henk D."/>
            <person name="Freimoser F.M."/>
        </authorList>
    </citation>
    <scope>NUCLEOTIDE SEQUENCE [LARGE SCALE GENOMIC DNA]</scope>
    <source>
        <strain evidence="2">APC 1.2</strain>
    </source>
</reference>
<accession>A0A4V1AEC5</accession>
<proteinExistence type="predicted"/>
<evidence type="ECO:0000313" key="1">
    <source>
        <dbReference type="EMBL" id="QBM88733.1"/>
    </source>
</evidence>
<evidence type="ECO:0000313" key="2">
    <source>
        <dbReference type="Proteomes" id="UP000292447"/>
    </source>
</evidence>
<gene>
    <name evidence="1" type="ORF">METSCH_C07130</name>
</gene>
<name>A0A4V1AEC5_9ASCO</name>
<dbReference type="EMBL" id="CP034458">
    <property type="protein sequence ID" value="QBM88733.1"/>
    <property type="molecule type" value="Genomic_DNA"/>
</dbReference>
<organism evidence="1 2">
    <name type="scientific">Metschnikowia aff. pulcherrima</name>
    <dbReference type="NCBI Taxonomy" id="2163413"/>
    <lineage>
        <taxon>Eukaryota</taxon>
        <taxon>Fungi</taxon>
        <taxon>Dikarya</taxon>
        <taxon>Ascomycota</taxon>
        <taxon>Saccharomycotina</taxon>
        <taxon>Pichiomycetes</taxon>
        <taxon>Metschnikowiaceae</taxon>
        <taxon>Metschnikowia</taxon>
    </lineage>
</organism>
<dbReference type="AlphaFoldDB" id="A0A4V1AEC5"/>